<comment type="function">
    <text evidence="17">DNA-dependent RNA polymerase catalyzes the transcription of DNA into RNA using the four ribonucleoside triphosphates as substrates.</text>
</comment>
<keyword evidence="5" id="KW-0597">Phosphoprotein</keyword>
<dbReference type="Pfam" id="PF05000">
    <property type="entry name" value="RNA_pol_Rpb1_4"/>
    <property type="match status" value="1"/>
</dbReference>
<keyword evidence="12" id="KW-0832">Ubl conjugation</keyword>
<evidence type="ECO:0000256" key="18">
    <source>
        <dbReference type="SAM" id="Coils"/>
    </source>
</evidence>
<keyword evidence="14 17" id="KW-0804">Transcription</keyword>
<evidence type="ECO:0000256" key="2">
    <source>
        <dbReference type="ARBA" id="ARBA00006460"/>
    </source>
</evidence>
<evidence type="ECO:0000256" key="8">
    <source>
        <dbReference type="ARBA" id="ARBA00022723"/>
    </source>
</evidence>
<dbReference type="Pfam" id="PF04997">
    <property type="entry name" value="RNA_pol_Rpb1_1"/>
    <property type="match status" value="1"/>
</dbReference>
<keyword evidence="10" id="KW-0862">Zinc</keyword>
<dbReference type="InterPro" id="IPR007080">
    <property type="entry name" value="RNA_pol_Rpb1_1"/>
</dbReference>
<dbReference type="GO" id="GO:0005665">
    <property type="term" value="C:RNA polymerase II, core complex"/>
    <property type="evidence" value="ECO:0007669"/>
    <property type="project" value="TreeGrafter"/>
</dbReference>
<dbReference type="GO" id="GO:0006351">
    <property type="term" value="P:DNA-templated transcription"/>
    <property type="evidence" value="ECO:0007669"/>
    <property type="project" value="InterPro"/>
</dbReference>
<dbReference type="FunFam" id="1.10.132.30:FF:000001">
    <property type="entry name" value="DNA-directed RNA polymerase subunit"/>
    <property type="match status" value="1"/>
</dbReference>
<dbReference type="CDD" id="cd02584">
    <property type="entry name" value="RNAP_II_Rpb1_C"/>
    <property type="match status" value="1"/>
</dbReference>
<dbReference type="Pfam" id="PF04998">
    <property type="entry name" value="RNA_pol_Rpb1_5"/>
    <property type="match status" value="1"/>
</dbReference>
<evidence type="ECO:0000256" key="7">
    <source>
        <dbReference type="ARBA" id="ARBA00022695"/>
    </source>
</evidence>
<dbReference type="FunFam" id="2.40.40.20:FF:000019">
    <property type="entry name" value="DNA-directed RNA polymerase II subunit RPB1"/>
    <property type="match status" value="1"/>
</dbReference>
<dbReference type="InterPro" id="IPR007075">
    <property type="entry name" value="RNA_pol_Rpb1_6"/>
</dbReference>
<dbReference type="InterPro" id="IPR007083">
    <property type="entry name" value="RNA_pol_Rpb1_4"/>
</dbReference>
<dbReference type="Pfam" id="PF04992">
    <property type="entry name" value="RNA_pol_Rpb1_6"/>
    <property type="match status" value="1"/>
</dbReference>
<comment type="catalytic activity">
    <reaction evidence="16 17">
        <text>RNA(n) + a ribonucleoside 5'-triphosphate = RNA(n+1) + diphosphate</text>
        <dbReference type="Rhea" id="RHEA:21248"/>
        <dbReference type="Rhea" id="RHEA-COMP:14527"/>
        <dbReference type="Rhea" id="RHEA-COMP:17342"/>
        <dbReference type="ChEBI" id="CHEBI:33019"/>
        <dbReference type="ChEBI" id="CHEBI:61557"/>
        <dbReference type="ChEBI" id="CHEBI:140395"/>
        <dbReference type="EC" id="2.7.7.6"/>
    </reaction>
</comment>
<dbReference type="FunFam" id="1.10.274.100:FF:000001">
    <property type="entry name" value="DNA-directed RNA polymerase subunit"/>
    <property type="match status" value="1"/>
</dbReference>
<dbReference type="InterPro" id="IPR007073">
    <property type="entry name" value="RNA_pol_Rpb1_7"/>
</dbReference>
<dbReference type="InterPro" id="IPR042102">
    <property type="entry name" value="RNA_pol_Rpb1_3_sf"/>
</dbReference>
<dbReference type="OrthoDB" id="270392at2759"/>
<gene>
    <name evidence="20" type="ORF">HERILL_LOCUS1444</name>
</gene>
<dbReference type="InterPro" id="IPR038593">
    <property type="entry name" value="RNA_pol_Rpb1_7_sf"/>
</dbReference>
<dbReference type="SUPFAM" id="SSF64484">
    <property type="entry name" value="beta and beta-prime subunits of DNA dependent RNA-polymerase"/>
    <property type="match status" value="1"/>
</dbReference>
<evidence type="ECO:0000313" key="20">
    <source>
        <dbReference type="EMBL" id="CAD7078159.1"/>
    </source>
</evidence>
<dbReference type="Gene3D" id="2.40.40.20">
    <property type="match status" value="1"/>
</dbReference>
<dbReference type="Pfam" id="PF00623">
    <property type="entry name" value="RNA_pol_Rpb1_2"/>
    <property type="match status" value="1"/>
</dbReference>
<dbReference type="Gene3D" id="1.10.132.30">
    <property type="match status" value="1"/>
</dbReference>
<feature type="coiled-coil region" evidence="18">
    <location>
        <begin position="905"/>
        <end position="939"/>
    </location>
</feature>
<evidence type="ECO:0000256" key="9">
    <source>
        <dbReference type="ARBA" id="ARBA00022737"/>
    </source>
</evidence>
<dbReference type="EC" id="2.7.7.6" evidence="17"/>
<dbReference type="Pfam" id="PF04990">
    <property type="entry name" value="RNA_pol_Rpb1_7"/>
    <property type="match status" value="1"/>
</dbReference>
<dbReference type="InterPro" id="IPR007066">
    <property type="entry name" value="RNA_pol_Rpb1_3"/>
</dbReference>
<keyword evidence="18" id="KW-0175">Coiled coil</keyword>
<sequence length="1524" mass="171434">MERSSAPSKCVKCVQFSVLSPDEIRMMSVTEEGIQFPQTMEKGHPKIGGLIDPRQGVCDHRSRCITCSGNRTECSGHFGHINLAKPVFHVGFLTKVIKILRCVCFYCSSLLISKANLKVQRIVQRTIDQPRRRFAHIYELSKTVHYCGEKNEVSSMGGAGCGRYQPTIRRQGLGLIAMYKDSPTSAITVSAENVLDILSRITDENCLLLGLNPKFSRPEWMILTVLPVPPIAIRPSVISGPGTSHDDLTHKLGDIVKANKSLQTNITSGAPDRVINESLGQLQFHVASYMDNNLPNGMLPSIQRSGKPVKSIVDRLKGKEGRIRGNLMGKRVDFSARSVITADPNIGIGQVGIPVSIAKNLTYPELVGPFNIDRMQELIRRGHHQYPGANYVTRNNGERIDLRFHPKPSDLNLECGYRVERHLQDGDTVVFNRQPSLHKMSMMGHRIKVLPWSTFRLNLSCTSPYNADFDGDEMNLHVPQSLETRAEVENIHLSSKQIITPQSNKPVMGIVQDTLLGAMKMTRRDTFVGKEDLMNLLMYIPSWDGKIPQSTILKPKHLWTGKQIFSMTIPDKINLIRKHSSHNDEEDESPYKWISSADTRVIIENGEIISGILCKNTLGTSPGSLFHVCFLEVGSETTSQLYGSIQTVVNNWLLIEGHSVGIADIISDSITFKNIRNDIEESTTKVTQAIQAAHDMELEATPGNTLRQTFENHVNRILNNAREQTGSLALKSLTHFNNLKAMVVSGSKGSNLNISQIIACVGQQNVEGKRIPKGFYRRSLPHFLKGDCGAIPGGFVENSYLAGLTPSEFFFHAMAGREGLIDTAVKTAETGYIQRRLIKAMESVMVTYDGTVRNSVGQMLQTHYGEDGMCGESIEIQHFSLSTSDKTFERRHRFNIPVMNPKIFEEKVLEEINQNRDAVQEVNEEWKRLKQNRQLLREIFQTGELKATLPCDLHRMIKNAQRLFHIDERFPTNLSPLKVIHEVKALLERCSVNCNNLIFQYLIRTTFCSQLVTQSYKLTNEAFDWLIGEIESRFQQSQVNPGEMVGALAAQSLGEPATQMTLNTFHFAGISSKNVTLGVPRLKEIINISRNPKAPSLTIFLEKSAAQDAEKAKSIACAIEHTCLSDITLRTAIYYDPNVKNSCVQKDQEFINSYIEMPDFEPDALSPWLLRIELDRKLMSAKNISFEKILSKIDDAFGTDLYCMHSDDNAAELILRIHLLNNEDKLDEPELDRMEDDVFLRRIEVNLLSKMTLLGIESIKKVYMHLPQTNDRKRSVVTESGELKTISEWRLETSGTALLQVLNIRNVDSVRTYSNDICETFEVLGIEATRKCIQKEINAVFSCYGLYVNHRHLALLCEVMTANGHLMAITRHGINKQATGPLMKCSFEECVETLLDAAAYSEIDNLHGVSENIIMGKLPKMGTGCFDLLLDAEKCTKETQFLNELHFPTMTNQLKTPWIDNTQLFLSPFSWERSPASEYGSSSAFSPAIVYPFESPYQTPGVSIRNNLAFNRYYIIFSFESRTM</sequence>
<dbReference type="GO" id="GO:0003677">
    <property type="term" value="F:DNA binding"/>
    <property type="evidence" value="ECO:0007669"/>
    <property type="project" value="UniProtKB-KW"/>
</dbReference>
<dbReference type="GO" id="GO:0046872">
    <property type="term" value="F:metal ion binding"/>
    <property type="evidence" value="ECO:0007669"/>
    <property type="project" value="UniProtKB-KW"/>
</dbReference>
<dbReference type="Gene3D" id="6.10.250.2940">
    <property type="match status" value="1"/>
</dbReference>
<evidence type="ECO:0000256" key="12">
    <source>
        <dbReference type="ARBA" id="ARBA00022843"/>
    </source>
</evidence>
<protein>
    <recommendedName>
        <fullName evidence="17">DNA-directed RNA polymerase subunit</fullName>
        <ecNumber evidence="17">2.7.7.6</ecNumber>
    </recommendedName>
</protein>
<dbReference type="InterPro" id="IPR006592">
    <property type="entry name" value="RNA_pol_N"/>
</dbReference>
<dbReference type="CDD" id="cd02733">
    <property type="entry name" value="RNAP_II_RPB1_N"/>
    <property type="match status" value="1"/>
</dbReference>
<evidence type="ECO:0000256" key="17">
    <source>
        <dbReference type="RuleBase" id="RU004279"/>
    </source>
</evidence>
<dbReference type="Gene3D" id="3.30.1490.180">
    <property type="entry name" value="RNA polymerase ii"/>
    <property type="match status" value="1"/>
</dbReference>
<evidence type="ECO:0000256" key="4">
    <source>
        <dbReference type="ARBA" id="ARBA00022499"/>
    </source>
</evidence>
<dbReference type="InterPro" id="IPR044893">
    <property type="entry name" value="RNA_pol_Rpb1_clamp_domain"/>
</dbReference>
<evidence type="ECO:0000313" key="21">
    <source>
        <dbReference type="Proteomes" id="UP000594454"/>
    </source>
</evidence>
<keyword evidence="6 17" id="KW-0808">Transferase</keyword>
<evidence type="ECO:0000256" key="5">
    <source>
        <dbReference type="ARBA" id="ARBA00022553"/>
    </source>
</evidence>
<dbReference type="PANTHER" id="PTHR19376">
    <property type="entry name" value="DNA-DIRECTED RNA POLYMERASE"/>
    <property type="match status" value="1"/>
</dbReference>
<dbReference type="PANTHER" id="PTHR19376:SF37">
    <property type="entry name" value="DNA-DIRECTED RNA POLYMERASE II SUBUNIT RPB1"/>
    <property type="match status" value="1"/>
</dbReference>
<organism evidence="20 21">
    <name type="scientific">Hermetia illucens</name>
    <name type="common">Black soldier fly</name>
    <dbReference type="NCBI Taxonomy" id="343691"/>
    <lineage>
        <taxon>Eukaryota</taxon>
        <taxon>Metazoa</taxon>
        <taxon>Ecdysozoa</taxon>
        <taxon>Arthropoda</taxon>
        <taxon>Hexapoda</taxon>
        <taxon>Insecta</taxon>
        <taxon>Pterygota</taxon>
        <taxon>Neoptera</taxon>
        <taxon>Endopterygota</taxon>
        <taxon>Diptera</taxon>
        <taxon>Brachycera</taxon>
        <taxon>Stratiomyomorpha</taxon>
        <taxon>Stratiomyidae</taxon>
        <taxon>Hermetiinae</taxon>
        <taxon>Hermetia</taxon>
    </lineage>
</organism>
<dbReference type="FunFam" id="4.10.860.120:FF:000005">
    <property type="entry name" value="DNA-directed RNA polymerase subunit"/>
    <property type="match status" value="1"/>
</dbReference>
<keyword evidence="7 17" id="KW-0548">Nucleotidyltransferase</keyword>
<keyword evidence="11" id="KW-0460">Magnesium</keyword>
<dbReference type="InterPro" id="IPR000722">
    <property type="entry name" value="RNA_pol_asu"/>
</dbReference>
<evidence type="ECO:0000256" key="13">
    <source>
        <dbReference type="ARBA" id="ARBA00023125"/>
    </source>
</evidence>
<dbReference type="Pfam" id="PF04983">
    <property type="entry name" value="RNA_pol_Rpb1_3"/>
    <property type="match status" value="1"/>
</dbReference>
<evidence type="ECO:0000256" key="10">
    <source>
        <dbReference type="ARBA" id="ARBA00022833"/>
    </source>
</evidence>
<dbReference type="Proteomes" id="UP000594454">
    <property type="component" value="Chromosome 1"/>
</dbReference>
<evidence type="ECO:0000259" key="19">
    <source>
        <dbReference type="SMART" id="SM00663"/>
    </source>
</evidence>
<evidence type="ECO:0000256" key="16">
    <source>
        <dbReference type="ARBA" id="ARBA00048552"/>
    </source>
</evidence>
<keyword evidence="21" id="KW-1185">Reference proteome</keyword>
<evidence type="ECO:0000256" key="11">
    <source>
        <dbReference type="ARBA" id="ARBA00022842"/>
    </source>
</evidence>
<keyword evidence="15" id="KW-0539">Nucleus</keyword>
<dbReference type="Gene3D" id="1.10.274.100">
    <property type="entry name" value="RNA polymerase Rpb1, domain 3"/>
    <property type="match status" value="1"/>
</dbReference>
<dbReference type="EMBL" id="LR899009">
    <property type="protein sequence ID" value="CAD7078159.1"/>
    <property type="molecule type" value="Genomic_DNA"/>
</dbReference>
<evidence type="ECO:0000256" key="6">
    <source>
        <dbReference type="ARBA" id="ARBA00022679"/>
    </source>
</evidence>
<evidence type="ECO:0000256" key="14">
    <source>
        <dbReference type="ARBA" id="ARBA00023163"/>
    </source>
</evidence>
<proteinExistence type="inferred from homology"/>
<comment type="similarity">
    <text evidence="2 17">Belongs to the RNA polymerase beta' chain family.</text>
</comment>
<keyword evidence="13" id="KW-0238">DNA-binding</keyword>
<dbReference type="Gene3D" id="6.20.50.80">
    <property type="match status" value="1"/>
</dbReference>
<keyword evidence="3 17" id="KW-0240">DNA-directed RNA polymerase</keyword>
<dbReference type="InterPro" id="IPR007081">
    <property type="entry name" value="RNA_pol_Rpb1_5"/>
</dbReference>
<dbReference type="SMART" id="SM00663">
    <property type="entry name" value="RPOLA_N"/>
    <property type="match status" value="1"/>
</dbReference>
<evidence type="ECO:0000256" key="3">
    <source>
        <dbReference type="ARBA" id="ARBA00022478"/>
    </source>
</evidence>
<evidence type="ECO:0000256" key="1">
    <source>
        <dbReference type="ARBA" id="ARBA00004123"/>
    </source>
</evidence>
<dbReference type="Gene3D" id="3.30.1360.140">
    <property type="match status" value="1"/>
</dbReference>
<dbReference type="FunFam" id="1.10.150.390:FF:000001">
    <property type="entry name" value="DNA-directed RNA polymerase subunit"/>
    <property type="match status" value="1"/>
</dbReference>
<dbReference type="Gene3D" id="1.10.150.390">
    <property type="match status" value="1"/>
</dbReference>
<dbReference type="InterPro" id="IPR045867">
    <property type="entry name" value="DNA-dir_RpoC_beta_prime"/>
</dbReference>
<comment type="subcellular location">
    <subcellularLocation>
        <location evidence="1">Nucleus</location>
    </subcellularLocation>
</comment>
<keyword evidence="4" id="KW-1017">Isopeptide bond</keyword>
<dbReference type="InterPro" id="IPR038120">
    <property type="entry name" value="Rpb1_funnel_sf"/>
</dbReference>
<evidence type="ECO:0000256" key="15">
    <source>
        <dbReference type="ARBA" id="ARBA00023242"/>
    </source>
</evidence>
<dbReference type="NCBIfam" id="NF006336">
    <property type="entry name" value="PRK08566.1"/>
    <property type="match status" value="1"/>
</dbReference>
<name>A0A7R8UCH6_HERIL</name>
<dbReference type="Gene3D" id="4.10.860.120">
    <property type="entry name" value="RNA polymerase II, clamp domain"/>
    <property type="match status" value="1"/>
</dbReference>
<dbReference type="FunFam" id="3.30.1490.180:FF:000001">
    <property type="entry name" value="DNA-directed RNA polymerase subunit"/>
    <property type="match status" value="1"/>
</dbReference>
<dbReference type="InParanoid" id="A0A7R8UCH6"/>
<feature type="domain" description="RNA polymerase N-terminal" evidence="19">
    <location>
        <begin position="219"/>
        <end position="522"/>
    </location>
</feature>
<dbReference type="GO" id="GO:0003899">
    <property type="term" value="F:DNA-directed RNA polymerase activity"/>
    <property type="evidence" value="ECO:0007669"/>
    <property type="project" value="UniProtKB-EC"/>
</dbReference>
<keyword evidence="8" id="KW-0479">Metal-binding</keyword>
<accession>A0A7R8UCH6</accession>
<reference evidence="20 21" key="1">
    <citation type="submission" date="2020-11" db="EMBL/GenBank/DDBJ databases">
        <authorList>
            <person name="Wallbank WR R."/>
            <person name="Pardo Diaz C."/>
            <person name="Kozak K."/>
            <person name="Martin S."/>
            <person name="Jiggins C."/>
            <person name="Moest M."/>
            <person name="Warren A I."/>
            <person name="Generalovic N T."/>
            <person name="Byers J.R.P. K."/>
            <person name="Montejo-Kovacevich G."/>
            <person name="Yen C E."/>
        </authorList>
    </citation>
    <scope>NUCLEOTIDE SEQUENCE [LARGE SCALE GENOMIC DNA]</scope>
</reference>
<keyword evidence="9" id="KW-0677">Repeat</keyword>